<feature type="region of interest" description="Disordered" evidence="10">
    <location>
        <begin position="217"/>
        <end position="264"/>
    </location>
</feature>
<feature type="compositionally biased region" description="Low complexity" evidence="10">
    <location>
        <begin position="229"/>
        <end position="248"/>
    </location>
</feature>
<dbReference type="InterPro" id="IPR001351">
    <property type="entry name" value="Ribosomal_uS3_C"/>
</dbReference>
<comment type="similarity">
    <text evidence="1 8 9">Belongs to the universal ribosomal protein uS3 family.</text>
</comment>
<protein>
    <recommendedName>
        <fullName evidence="7 8">Small ribosomal subunit protein uS3</fullName>
    </recommendedName>
</protein>
<dbReference type="InterPro" id="IPR005704">
    <property type="entry name" value="Ribosomal_uS3_bac-typ"/>
</dbReference>
<dbReference type="PROSITE" id="PS00548">
    <property type="entry name" value="RIBOSOMAL_S3"/>
    <property type="match status" value="1"/>
</dbReference>
<dbReference type="Proteomes" id="UP001431776">
    <property type="component" value="Unassembled WGS sequence"/>
</dbReference>
<evidence type="ECO:0000313" key="12">
    <source>
        <dbReference type="EMBL" id="MDI6449177.1"/>
    </source>
</evidence>
<evidence type="ECO:0000259" key="11">
    <source>
        <dbReference type="PROSITE" id="PS50823"/>
    </source>
</evidence>
<dbReference type="RefSeq" id="WP_349244585.1">
    <property type="nucleotide sequence ID" value="NZ_JASCXX010000009.1"/>
</dbReference>
<dbReference type="SMART" id="SM00322">
    <property type="entry name" value="KH"/>
    <property type="match status" value="1"/>
</dbReference>
<reference evidence="12" key="1">
    <citation type="submission" date="2023-05" db="EMBL/GenBank/DDBJ databases">
        <title>Anaerotaeda fermentans gen. nov., sp. nov., a novel anaerobic planctomycete of the new family within the order Sedimentisphaerales isolated from Taman Peninsula, Russia.</title>
        <authorList>
            <person name="Khomyakova M.A."/>
            <person name="Merkel A.Y."/>
            <person name="Slobodkin A.I."/>
        </authorList>
    </citation>
    <scope>NUCLEOTIDE SEQUENCE</scope>
    <source>
        <strain evidence="12">M17dextr</strain>
    </source>
</reference>
<dbReference type="AlphaFoldDB" id="A0AAW6TV04"/>
<dbReference type="GO" id="GO:0006412">
    <property type="term" value="P:translation"/>
    <property type="evidence" value="ECO:0007669"/>
    <property type="project" value="UniProtKB-UniRule"/>
</dbReference>
<keyword evidence="13" id="KW-1185">Reference proteome</keyword>
<dbReference type="PANTHER" id="PTHR11760:SF19">
    <property type="entry name" value="SMALL RIBOSOMAL SUBUNIT PROTEIN US3C"/>
    <property type="match status" value="1"/>
</dbReference>
<evidence type="ECO:0000256" key="4">
    <source>
        <dbReference type="ARBA" id="ARBA00022980"/>
    </source>
</evidence>
<dbReference type="Pfam" id="PF00189">
    <property type="entry name" value="Ribosomal_S3_C"/>
    <property type="match status" value="1"/>
</dbReference>
<dbReference type="InterPro" id="IPR018280">
    <property type="entry name" value="Ribosomal_uS3_CS"/>
</dbReference>
<evidence type="ECO:0000313" key="13">
    <source>
        <dbReference type="Proteomes" id="UP001431776"/>
    </source>
</evidence>
<evidence type="ECO:0000256" key="5">
    <source>
        <dbReference type="ARBA" id="ARBA00023274"/>
    </source>
</evidence>
<keyword evidence="3 8" id="KW-0694">RNA-binding</keyword>
<dbReference type="InterPro" id="IPR036419">
    <property type="entry name" value="Ribosomal_S3_C_sf"/>
</dbReference>
<evidence type="ECO:0000256" key="10">
    <source>
        <dbReference type="SAM" id="MobiDB-lite"/>
    </source>
</evidence>
<dbReference type="FunFam" id="3.30.300.20:FF:000001">
    <property type="entry name" value="30S ribosomal protein S3"/>
    <property type="match status" value="1"/>
</dbReference>
<dbReference type="SUPFAM" id="SSF54814">
    <property type="entry name" value="Prokaryotic type KH domain (KH-domain type II)"/>
    <property type="match status" value="1"/>
</dbReference>
<evidence type="ECO:0000256" key="6">
    <source>
        <dbReference type="ARBA" id="ARBA00024998"/>
    </source>
</evidence>
<evidence type="ECO:0000256" key="9">
    <source>
        <dbReference type="RuleBase" id="RU003624"/>
    </source>
</evidence>
<dbReference type="SUPFAM" id="SSF54821">
    <property type="entry name" value="Ribosomal protein S3 C-terminal domain"/>
    <property type="match status" value="1"/>
</dbReference>
<dbReference type="InterPro" id="IPR015946">
    <property type="entry name" value="KH_dom-like_a/b"/>
</dbReference>
<dbReference type="NCBIfam" id="TIGR01009">
    <property type="entry name" value="rpsC_bact"/>
    <property type="match status" value="1"/>
</dbReference>
<dbReference type="GO" id="GO:0022627">
    <property type="term" value="C:cytosolic small ribosomal subunit"/>
    <property type="evidence" value="ECO:0007669"/>
    <property type="project" value="TreeGrafter"/>
</dbReference>
<feature type="compositionally biased region" description="Gly residues" evidence="10">
    <location>
        <begin position="249"/>
        <end position="258"/>
    </location>
</feature>
<dbReference type="InterPro" id="IPR004044">
    <property type="entry name" value="KH_dom_type_2"/>
</dbReference>
<dbReference type="InterPro" id="IPR009019">
    <property type="entry name" value="KH_sf_prok-type"/>
</dbReference>
<evidence type="ECO:0000256" key="1">
    <source>
        <dbReference type="ARBA" id="ARBA00010761"/>
    </source>
</evidence>
<evidence type="ECO:0000256" key="7">
    <source>
        <dbReference type="ARBA" id="ARBA00035257"/>
    </source>
</evidence>
<dbReference type="GO" id="GO:0003729">
    <property type="term" value="F:mRNA binding"/>
    <property type="evidence" value="ECO:0007669"/>
    <property type="project" value="UniProtKB-UniRule"/>
</dbReference>
<name>A0AAW6TV04_9BACT</name>
<dbReference type="Gene3D" id="3.30.1140.32">
    <property type="entry name" value="Ribosomal protein S3, C-terminal domain"/>
    <property type="match status" value="1"/>
</dbReference>
<dbReference type="CDD" id="cd02412">
    <property type="entry name" value="KH-II_30S_S3"/>
    <property type="match status" value="1"/>
</dbReference>
<comment type="subunit">
    <text evidence="8">Part of the 30S ribosomal subunit. Forms a tight complex with proteins S10 and S14.</text>
</comment>
<keyword evidence="2 8" id="KW-0699">rRNA-binding</keyword>
<dbReference type="Gene3D" id="3.30.300.20">
    <property type="match status" value="1"/>
</dbReference>
<dbReference type="InterPro" id="IPR004087">
    <property type="entry name" value="KH_dom"/>
</dbReference>
<evidence type="ECO:0000256" key="3">
    <source>
        <dbReference type="ARBA" id="ARBA00022884"/>
    </source>
</evidence>
<dbReference type="GO" id="GO:0019843">
    <property type="term" value="F:rRNA binding"/>
    <property type="evidence" value="ECO:0007669"/>
    <property type="project" value="UniProtKB-UniRule"/>
</dbReference>
<dbReference type="InterPro" id="IPR057258">
    <property type="entry name" value="Ribosomal_uS3"/>
</dbReference>
<dbReference type="PANTHER" id="PTHR11760">
    <property type="entry name" value="30S/40S RIBOSOMAL PROTEIN S3"/>
    <property type="match status" value="1"/>
</dbReference>
<proteinExistence type="inferred from homology"/>
<sequence length="264" mass="28531">MGQKTSPIGFRTGVTLGWQSTWFAPKASYGDCLVEDQKIRDFVDRRYNQRMPKGAVARVEIVRTRNEVNVTMHSGRPGVVIGPRGGEVDKVREELESFIGRKVTVNVVEIKEPDLNAALVAQGIAEQLGKRASFRRTMKQYCEGAMNAGARGVKIMCSGRLAGSEMARTETQKLGSIPLHTLDANVDYALGTARTTYGTIGIKVWIYKGKFGEEKELVRRRPPRRRPTRPTGGPRTSDGPSRAAPSDAGSGGGAGAEAGSGPAE</sequence>
<evidence type="ECO:0000256" key="2">
    <source>
        <dbReference type="ARBA" id="ARBA00022730"/>
    </source>
</evidence>
<comment type="function">
    <text evidence="6 8">Binds the lower part of the 30S subunit head. Binds mRNA in the 70S ribosome, positioning it for translation.</text>
</comment>
<comment type="caution">
    <text evidence="12">The sequence shown here is derived from an EMBL/GenBank/DDBJ whole genome shotgun (WGS) entry which is preliminary data.</text>
</comment>
<gene>
    <name evidence="8 12" type="primary">rpsC</name>
    <name evidence="12" type="ORF">QJ522_08985</name>
</gene>
<keyword evidence="5 8" id="KW-0687">Ribonucleoprotein</keyword>
<dbReference type="HAMAP" id="MF_01309_B">
    <property type="entry name" value="Ribosomal_uS3_B"/>
    <property type="match status" value="1"/>
</dbReference>
<organism evidence="12 13">
    <name type="scientific">Anaerobaca lacustris</name>
    <dbReference type="NCBI Taxonomy" id="3044600"/>
    <lineage>
        <taxon>Bacteria</taxon>
        <taxon>Pseudomonadati</taxon>
        <taxon>Planctomycetota</taxon>
        <taxon>Phycisphaerae</taxon>
        <taxon>Sedimentisphaerales</taxon>
        <taxon>Anaerobacaceae</taxon>
        <taxon>Anaerobaca</taxon>
    </lineage>
</organism>
<dbReference type="Pfam" id="PF07650">
    <property type="entry name" value="KH_2"/>
    <property type="match status" value="1"/>
</dbReference>
<evidence type="ECO:0000256" key="8">
    <source>
        <dbReference type="HAMAP-Rule" id="MF_01309"/>
    </source>
</evidence>
<keyword evidence="4 8" id="KW-0689">Ribosomal protein</keyword>
<dbReference type="EMBL" id="JASCXX010000009">
    <property type="protein sequence ID" value="MDI6449177.1"/>
    <property type="molecule type" value="Genomic_DNA"/>
</dbReference>
<dbReference type="GO" id="GO:0003735">
    <property type="term" value="F:structural constituent of ribosome"/>
    <property type="evidence" value="ECO:0007669"/>
    <property type="project" value="InterPro"/>
</dbReference>
<feature type="domain" description="KH type-2" evidence="11">
    <location>
        <begin position="39"/>
        <end position="111"/>
    </location>
</feature>
<accession>A0AAW6TV04</accession>
<dbReference type="PROSITE" id="PS50823">
    <property type="entry name" value="KH_TYPE_2"/>
    <property type="match status" value="1"/>
</dbReference>